<keyword evidence="3" id="KW-1185">Reference proteome</keyword>
<sequence>MMSRKKILFRFDEARSVLEDRHLVLNDYNPGETLIKSKVEALRNLVPLIQEKDGKLNVQYNFTELAEKLGLSKGEIYRQIIIFYHQQEALRESKSTPFTKTQTNHITEASEAPSKIEPLNVSRLDDNTSDVKSATKELEYLKLEDGDLSTAKEKSSKSYTSGGNESEHQLLTSDDSSLESNSEADNLFNIASASTLLHRSLILGHKKQKRHVSTSADDKEETSVAPNNEDDDLLSSGSLRDSVLADELLKHI</sequence>
<accession>A0A7D9H1P2</accession>
<evidence type="ECO:0000313" key="2">
    <source>
        <dbReference type="EMBL" id="VUG18127.1"/>
    </source>
</evidence>
<proteinExistence type="predicted"/>
<feature type="region of interest" description="Disordered" evidence="1">
    <location>
        <begin position="207"/>
        <end position="236"/>
    </location>
</feature>
<reference evidence="2 3" key="1">
    <citation type="submission" date="2019-07" db="EMBL/GenBank/DDBJ databases">
        <authorList>
            <person name="Friedrich A."/>
            <person name="Schacherer J."/>
        </authorList>
    </citation>
    <scope>NUCLEOTIDE SEQUENCE [LARGE SCALE GENOMIC DNA]</scope>
</reference>
<feature type="compositionally biased region" description="Polar residues" evidence="1">
    <location>
        <begin position="95"/>
        <end position="107"/>
    </location>
</feature>
<dbReference type="AlphaFoldDB" id="A0A7D9H1P2"/>
<evidence type="ECO:0000256" key="1">
    <source>
        <dbReference type="SAM" id="MobiDB-lite"/>
    </source>
</evidence>
<evidence type="ECO:0000313" key="3">
    <source>
        <dbReference type="Proteomes" id="UP000478008"/>
    </source>
</evidence>
<gene>
    <name evidence="2" type="ORF">DEBR0S3_02938G</name>
</gene>
<dbReference type="Proteomes" id="UP000478008">
    <property type="component" value="Unassembled WGS sequence"/>
</dbReference>
<dbReference type="EMBL" id="CABFWN010000003">
    <property type="protein sequence ID" value="VUG18127.1"/>
    <property type="molecule type" value="Genomic_DNA"/>
</dbReference>
<feature type="region of interest" description="Disordered" evidence="1">
    <location>
        <begin position="151"/>
        <end position="181"/>
    </location>
</feature>
<organism evidence="2 3">
    <name type="scientific">Dekkera bruxellensis</name>
    <name type="common">Brettanomyces custersii</name>
    <dbReference type="NCBI Taxonomy" id="5007"/>
    <lineage>
        <taxon>Eukaryota</taxon>
        <taxon>Fungi</taxon>
        <taxon>Dikarya</taxon>
        <taxon>Ascomycota</taxon>
        <taxon>Saccharomycotina</taxon>
        <taxon>Pichiomycetes</taxon>
        <taxon>Pichiales</taxon>
        <taxon>Pichiaceae</taxon>
        <taxon>Brettanomyces</taxon>
    </lineage>
</organism>
<protein>
    <submittedName>
        <fullName evidence="2">DEBR0S3_02938g1_1</fullName>
    </submittedName>
</protein>
<feature type="compositionally biased region" description="Polar residues" evidence="1">
    <location>
        <begin position="157"/>
        <end position="181"/>
    </location>
</feature>
<feature type="region of interest" description="Disordered" evidence="1">
    <location>
        <begin position="94"/>
        <end position="128"/>
    </location>
</feature>
<name>A0A7D9H1P2_DEKBR</name>